<evidence type="ECO:0000313" key="2">
    <source>
        <dbReference type="Proteomes" id="UP000016933"/>
    </source>
</evidence>
<protein>
    <submittedName>
        <fullName evidence="1">Uncharacterized protein</fullName>
    </submittedName>
</protein>
<dbReference type="HOGENOM" id="CLU_1948764_0_0_1"/>
<accession>N1PBV2</accession>
<dbReference type="EMBL" id="KB446544">
    <property type="protein sequence ID" value="EME39808.1"/>
    <property type="molecule type" value="Genomic_DNA"/>
</dbReference>
<dbReference type="Proteomes" id="UP000016933">
    <property type="component" value="Unassembled WGS sequence"/>
</dbReference>
<keyword evidence="2" id="KW-1185">Reference proteome</keyword>
<name>N1PBV2_DOTSN</name>
<sequence>MIIASNVMNAMATSSTKNPRKGLLDLPVEPWSKIGKIVIDNTAPFMDALADLVADIHSDIALPASTLNTVHRPAITRTCTALRSELLPRYYKIKTHDCYHVKLNDRRLTGRWLRAIGQDERRHTLGLEL</sequence>
<proteinExistence type="predicted"/>
<evidence type="ECO:0000313" key="1">
    <source>
        <dbReference type="EMBL" id="EME39808.1"/>
    </source>
</evidence>
<dbReference type="AlphaFoldDB" id="N1PBV2"/>
<dbReference type="OrthoDB" id="3646601at2759"/>
<reference evidence="1 2" key="2">
    <citation type="journal article" date="2012" name="PLoS Pathog.">
        <title>Diverse lifestyles and strategies of plant pathogenesis encoded in the genomes of eighteen Dothideomycetes fungi.</title>
        <authorList>
            <person name="Ohm R.A."/>
            <person name="Feau N."/>
            <person name="Henrissat B."/>
            <person name="Schoch C.L."/>
            <person name="Horwitz B.A."/>
            <person name="Barry K.W."/>
            <person name="Condon B.J."/>
            <person name="Copeland A.C."/>
            <person name="Dhillon B."/>
            <person name="Glaser F."/>
            <person name="Hesse C.N."/>
            <person name="Kosti I."/>
            <person name="LaButti K."/>
            <person name="Lindquist E.A."/>
            <person name="Lucas S."/>
            <person name="Salamov A.A."/>
            <person name="Bradshaw R.E."/>
            <person name="Ciuffetti L."/>
            <person name="Hamelin R.C."/>
            <person name="Kema G.H.J."/>
            <person name="Lawrence C."/>
            <person name="Scott J.A."/>
            <person name="Spatafora J.W."/>
            <person name="Turgeon B.G."/>
            <person name="de Wit P.J.G.M."/>
            <person name="Zhong S."/>
            <person name="Goodwin S.B."/>
            <person name="Grigoriev I.V."/>
        </authorList>
    </citation>
    <scope>NUCLEOTIDE SEQUENCE [LARGE SCALE GENOMIC DNA]</scope>
    <source>
        <strain evidence="2">NZE10 / CBS 128990</strain>
    </source>
</reference>
<gene>
    <name evidence="1" type="ORF">DOTSEDRAFT_91185</name>
</gene>
<dbReference type="OMA" id="PLCSEYL"/>
<reference evidence="2" key="1">
    <citation type="journal article" date="2012" name="PLoS Genet.">
        <title>The genomes of the fungal plant pathogens Cladosporium fulvum and Dothistroma septosporum reveal adaptation to different hosts and lifestyles but also signatures of common ancestry.</title>
        <authorList>
            <person name="de Wit P.J.G.M."/>
            <person name="van der Burgt A."/>
            <person name="Oekmen B."/>
            <person name="Stergiopoulos I."/>
            <person name="Abd-Elsalam K.A."/>
            <person name="Aerts A.L."/>
            <person name="Bahkali A.H."/>
            <person name="Beenen H.G."/>
            <person name="Chettri P."/>
            <person name="Cox M.P."/>
            <person name="Datema E."/>
            <person name="de Vries R.P."/>
            <person name="Dhillon B."/>
            <person name="Ganley A.R."/>
            <person name="Griffiths S.A."/>
            <person name="Guo Y."/>
            <person name="Hamelin R.C."/>
            <person name="Henrissat B."/>
            <person name="Kabir M.S."/>
            <person name="Jashni M.K."/>
            <person name="Kema G."/>
            <person name="Klaubauf S."/>
            <person name="Lapidus A."/>
            <person name="Levasseur A."/>
            <person name="Lindquist E."/>
            <person name="Mehrabi R."/>
            <person name="Ohm R.A."/>
            <person name="Owen T.J."/>
            <person name="Salamov A."/>
            <person name="Schwelm A."/>
            <person name="Schijlen E."/>
            <person name="Sun H."/>
            <person name="van den Burg H.A."/>
            <person name="van Ham R.C.H.J."/>
            <person name="Zhang S."/>
            <person name="Goodwin S.B."/>
            <person name="Grigoriev I.V."/>
            <person name="Collemare J."/>
            <person name="Bradshaw R.E."/>
        </authorList>
    </citation>
    <scope>NUCLEOTIDE SEQUENCE [LARGE SCALE GENOMIC DNA]</scope>
    <source>
        <strain evidence="2">NZE10 / CBS 128990</strain>
    </source>
</reference>
<organism evidence="1 2">
    <name type="scientific">Dothistroma septosporum (strain NZE10 / CBS 128990)</name>
    <name type="common">Red band needle blight fungus</name>
    <name type="synonym">Mycosphaerella pini</name>
    <dbReference type="NCBI Taxonomy" id="675120"/>
    <lineage>
        <taxon>Eukaryota</taxon>
        <taxon>Fungi</taxon>
        <taxon>Dikarya</taxon>
        <taxon>Ascomycota</taxon>
        <taxon>Pezizomycotina</taxon>
        <taxon>Dothideomycetes</taxon>
        <taxon>Dothideomycetidae</taxon>
        <taxon>Mycosphaerellales</taxon>
        <taxon>Mycosphaerellaceae</taxon>
        <taxon>Dothistroma</taxon>
    </lineage>
</organism>